<sequence length="240" mass="26427">MSLHVKIRFMSVFPKKGAEKLLKSVRVRFEKLKKLEILNRMQGQNGVDLDTNRDTVSQTSRDTLMKNSNVGTADDGEDGSAAHEVEDDVVEDEEEEEELDEYESQPVGGEDGSFSPVAASDADLAGENINIGYLQQLLCSKIAKVGDYQPNENVQGDEAHAHEMLINLVNLDPQEYGNLREVRVPAVLKTSIAKNVGSVSAKPGNEERSKGLTNHGNEDKSKVLLPWLQHKVGTTTNMPQ</sequence>
<keyword evidence="2" id="KW-0808">Transferase</keyword>
<feature type="compositionally biased region" description="Acidic residues" evidence="1">
    <location>
        <begin position="85"/>
        <end position="103"/>
    </location>
</feature>
<organism evidence="2">
    <name type="scientific">Anthurium amnicola</name>
    <dbReference type="NCBI Taxonomy" id="1678845"/>
    <lineage>
        <taxon>Eukaryota</taxon>
        <taxon>Viridiplantae</taxon>
        <taxon>Streptophyta</taxon>
        <taxon>Embryophyta</taxon>
        <taxon>Tracheophyta</taxon>
        <taxon>Spermatophyta</taxon>
        <taxon>Magnoliopsida</taxon>
        <taxon>Liliopsida</taxon>
        <taxon>Araceae</taxon>
        <taxon>Pothoideae</taxon>
        <taxon>Potheae</taxon>
        <taxon>Anthurium</taxon>
    </lineage>
</organism>
<protein>
    <submittedName>
        <fullName evidence="2">Lysine-specific demethylase NO66</fullName>
    </submittedName>
</protein>
<evidence type="ECO:0000256" key="1">
    <source>
        <dbReference type="SAM" id="MobiDB-lite"/>
    </source>
</evidence>
<accession>A0A1D1YH46</accession>
<dbReference type="GO" id="GO:0032259">
    <property type="term" value="P:methylation"/>
    <property type="evidence" value="ECO:0007669"/>
    <property type="project" value="UniProtKB-KW"/>
</dbReference>
<feature type="region of interest" description="Disordered" evidence="1">
    <location>
        <begin position="198"/>
        <end position="218"/>
    </location>
</feature>
<dbReference type="AlphaFoldDB" id="A0A1D1YH46"/>
<dbReference type="GO" id="GO:0008168">
    <property type="term" value="F:methyltransferase activity"/>
    <property type="evidence" value="ECO:0007669"/>
    <property type="project" value="UniProtKB-KW"/>
</dbReference>
<reference evidence="2" key="1">
    <citation type="submission" date="2015-07" db="EMBL/GenBank/DDBJ databases">
        <title>Transcriptome Assembly of Anthurium amnicola.</title>
        <authorList>
            <person name="Suzuki J."/>
        </authorList>
    </citation>
    <scope>NUCLEOTIDE SEQUENCE</scope>
</reference>
<name>A0A1D1YH46_9ARAE</name>
<dbReference type="EMBL" id="GDJX01013977">
    <property type="protein sequence ID" value="JAT53959.1"/>
    <property type="molecule type" value="Transcribed_RNA"/>
</dbReference>
<proteinExistence type="predicted"/>
<keyword evidence="2" id="KW-0489">Methyltransferase</keyword>
<evidence type="ECO:0000313" key="2">
    <source>
        <dbReference type="EMBL" id="JAT53959.1"/>
    </source>
</evidence>
<gene>
    <name evidence="2" type="primary">GF20792</name>
    <name evidence="2" type="ORF">g.104598</name>
</gene>
<feature type="region of interest" description="Disordered" evidence="1">
    <location>
        <begin position="45"/>
        <end position="118"/>
    </location>
</feature>
<feature type="compositionally biased region" description="Basic and acidic residues" evidence="1">
    <location>
        <begin position="204"/>
        <end position="218"/>
    </location>
</feature>
<feature type="compositionally biased region" description="Polar residues" evidence="1">
    <location>
        <begin position="54"/>
        <end position="71"/>
    </location>
</feature>